<dbReference type="GO" id="GO:0008168">
    <property type="term" value="F:methyltransferase activity"/>
    <property type="evidence" value="ECO:0007669"/>
    <property type="project" value="UniProtKB-KW"/>
</dbReference>
<dbReference type="CDD" id="cd02440">
    <property type="entry name" value="AdoMet_MTases"/>
    <property type="match status" value="1"/>
</dbReference>
<accession>A0A7S3V5S7</accession>
<protein>
    <recommendedName>
        <fullName evidence="4">Ribosomal RNA large subunit methyltransferase K/L-like methyltransferase domain-containing protein</fullName>
    </recommendedName>
</protein>
<reference evidence="5" key="1">
    <citation type="submission" date="2021-01" db="EMBL/GenBank/DDBJ databases">
        <authorList>
            <person name="Corre E."/>
            <person name="Pelletier E."/>
            <person name="Niang G."/>
            <person name="Scheremetjew M."/>
            <person name="Finn R."/>
            <person name="Kale V."/>
            <person name="Holt S."/>
            <person name="Cochrane G."/>
            <person name="Meng A."/>
            <person name="Brown T."/>
            <person name="Cohen L."/>
        </authorList>
    </citation>
    <scope>NUCLEOTIDE SEQUENCE</scope>
    <source>
        <strain evidence="5">MM31A-1</strain>
    </source>
</reference>
<dbReference type="GO" id="GO:0032259">
    <property type="term" value="P:methylation"/>
    <property type="evidence" value="ECO:0007669"/>
    <property type="project" value="UniProtKB-KW"/>
</dbReference>
<evidence type="ECO:0000259" key="4">
    <source>
        <dbReference type="Pfam" id="PF01170"/>
    </source>
</evidence>
<dbReference type="EMBL" id="HBIO01005614">
    <property type="protein sequence ID" value="CAE0459158.1"/>
    <property type="molecule type" value="Transcribed_RNA"/>
</dbReference>
<dbReference type="Gene3D" id="3.40.50.150">
    <property type="entry name" value="Vaccinia Virus protein VP39"/>
    <property type="match status" value="1"/>
</dbReference>
<keyword evidence="2" id="KW-0808">Transferase</keyword>
<feature type="domain" description="Ribosomal RNA large subunit methyltransferase K/L-like methyltransferase" evidence="4">
    <location>
        <begin position="303"/>
        <end position="424"/>
    </location>
</feature>
<feature type="chain" id="PRO_5031058476" description="Ribosomal RNA large subunit methyltransferase K/L-like methyltransferase domain-containing protein" evidence="3">
    <location>
        <begin position="27"/>
        <end position="509"/>
    </location>
</feature>
<dbReference type="InterPro" id="IPR029063">
    <property type="entry name" value="SAM-dependent_MTases_sf"/>
</dbReference>
<evidence type="ECO:0000313" key="5">
    <source>
        <dbReference type="EMBL" id="CAE0459158.1"/>
    </source>
</evidence>
<dbReference type="InterPro" id="IPR002052">
    <property type="entry name" value="DNA_methylase_N6_adenine_CS"/>
</dbReference>
<dbReference type="SUPFAM" id="SSF53335">
    <property type="entry name" value="S-adenosyl-L-methionine-dependent methyltransferases"/>
    <property type="match status" value="1"/>
</dbReference>
<name>A0A7S3V5S7_9STRA</name>
<evidence type="ECO:0000256" key="1">
    <source>
        <dbReference type="ARBA" id="ARBA00022603"/>
    </source>
</evidence>
<dbReference type="GO" id="GO:0043527">
    <property type="term" value="C:tRNA methyltransferase complex"/>
    <property type="evidence" value="ECO:0007669"/>
    <property type="project" value="UniProtKB-ARBA"/>
</dbReference>
<dbReference type="GO" id="GO:0003676">
    <property type="term" value="F:nucleic acid binding"/>
    <property type="evidence" value="ECO:0007669"/>
    <property type="project" value="InterPro"/>
</dbReference>
<dbReference type="PANTHER" id="PTHR13370:SF3">
    <property type="entry name" value="TRNA (GUANINE(10)-N2)-METHYLTRANSFERASE HOMOLOG"/>
    <property type="match status" value="1"/>
</dbReference>
<gene>
    <name evidence="5" type="ORF">CDEB00056_LOCUS3999</name>
</gene>
<proteinExistence type="predicted"/>
<evidence type="ECO:0000256" key="3">
    <source>
        <dbReference type="SAM" id="SignalP"/>
    </source>
</evidence>
<dbReference type="GO" id="GO:0005737">
    <property type="term" value="C:cytoplasm"/>
    <property type="evidence" value="ECO:0007669"/>
    <property type="project" value="TreeGrafter"/>
</dbReference>
<keyword evidence="3" id="KW-0732">Signal</keyword>
<feature type="signal peptide" evidence="3">
    <location>
        <begin position="1"/>
        <end position="26"/>
    </location>
</feature>
<dbReference type="Pfam" id="PF01170">
    <property type="entry name" value="UPF0020"/>
    <property type="match status" value="1"/>
</dbReference>
<organism evidence="5">
    <name type="scientific">Chaetoceros debilis</name>
    <dbReference type="NCBI Taxonomy" id="122233"/>
    <lineage>
        <taxon>Eukaryota</taxon>
        <taxon>Sar</taxon>
        <taxon>Stramenopiles</taxon>
        <taxon>Ochrophyta</taxon>
        <taxon>Bacillariophyta</taxon>
        <taxon>Coscinodiscophyceae</taxon>
        <taxon>Chaetocerotophycidae</taxon>
        <taxon>Chaetocerotales</taxon>
        <taxon>Chaetocerotaceae</taxon>
        <taxon>Chaetoceros</taxon>
    </lineage>
</organism>
<sequence>MMTKERSTAAMLAILFHLHLPHLVNGWCSQTELSFKLRKPTMCTPLPVSYSDKSIQLQASSTSLTATLTKMIHWRGEKSHGNSLNFRQLEFTSAFESSVLDPDSDIVSASVKFSPSLSSNFEAAKEMTNYEVHAYENALQYVSIRNYEADNNLTDIITSNDVLIRSVKRCSLIRSLFEIVADGDTFEDLAHNTIMSGHLDDMMQGGKNSESTWAVRLRQYGSSSKPEKQAQYGKKMRSPMSQEIAAIDEMKDLFIKFTGAVDLKDADINLYLFEGLGGEKYNGRKVIARLMTRGANTSSIAPKTRICVTNTPLCPLAAFTMCNVARIRPGLRILDPYAGSCAILLAAAMIEPSVKSVGIEIAHNGQVNRDDIMKDFESRNLALPAAIIRGDSSQDKVRREAMESVENKPFDLIITDPPYGIREKTGFCVDPPVVSVVKCISEDRRNGNRLLKKGGRLVAFVPNQHGDDIQLDMPSDADLQKAGLRFCQMLEQPLNDSLSRWLVEYLCIE</sequence>
<dbReference type="AlphaFoldDB" id="A0A7S3V5S7"/>
<dbReference type="PANTHER" id="PTHR13370">
    <property type="entry name" value="RNA METHYLASE-RELATED"/>
    <property type="match status" value="1"/>
</dbReference>
<evidence type="ECO:0000256" key="2">
    <source>
        <dbReference type="ARBA" id="ARBA00022679"/>
    </source>
</evidence>
<dbReference type="InterPro" id="IPR000241">
    <property type="entry name" value="RlmKL-like_Mtase"/>
</dbReference>
<keyword evidence="1" id="KW-0489">Methyltransferase</keyword>
<dbReference type="PROSITE" id="PS00092">
    <property type="entry name" value="N6_MTASE"/>
    <property type="match status" value="1"/>
</dbReference>